<comment type="caution">
    <text evidence="1">The sequence shown here is derived from an EMBL/GenBank/DDBJ whole genome shotgun (WGS) entry which is preliminary data.</text>
</comment>
<dbReference type="RefSeq" id="WP_139599460.1">
    <property type="nucleotide sequence ID" value="NZ_VDDC01000041.1"/>
</dbReference>
<sequence>MTDEIPVGQSVRMRVKSALEEAAYQERRLFDVDAKPYTLQEREEAEALHTVIAKLVARADAFNRMVTDRLSKEAKEDNEKLEQLRRFRNAGRIKVELAAF</sequence>
<organism evidence="1 2">
    <name type="scientific">Paracoccus haeundaensis</name>
    <dbReference type="NCBI Taxonomy" id="225362"/>
    <lineage>
        <taxon>Bacteria</taxon>
        <taxon>Pseudomonadati</taxon>
        <taxon>Pseudomonadota</taxon>
        <taxon>Alphaproteobacteria</taxon>
        <taxon>Rhodobacterales</taxon>
        <taxon>Paracoccaceae</taxon>
        <taxon>Paracoccus</taxon>
    </lineage>
</organism>
<name>A0A5C4R2H7_9RHOB</name>
<proteinExistence type="predicted"/>
<evidence type="ECO:0000313" key="1">
    <source>
        <dbReference type="EMBL" id="TNH38001.1"/>
    </source>
</evidence>
<accession>A0A5C4R2H7</accession>
<reference evidence="1 2" key="1">
    <citation type="submission" date="2019-06" db="EMBL/GenBank/DDBJ databases">
        <authorList>
            <person name="Li J."/>
        </authorList>
    </citation>
    <scope>NUCLEOTIDE SEQUENCE [LARGE SCALE GENOMIC DNA]</scope>
    <source>
        <strain evidence="1 2">CGMCC 1.8012</strain>
    </source>
</reference>
<dbReference type="Proteomes" id="UP000304880">
    <property type="component" value="Unassembled WGS sequence"/>
</dbReference>
<dbReference type="AlphaFoldDB" id="A0A5C4R2H7"/>
<keyword evidence="2" id="KW-1185">Reference proteome</keyword>
<gene>
    <name evidence="1" type="ORF">FHD67_17295</name>
</gene>
<dbReference type="EMBL" id="VDDC01000041">
    <property type="protein sequence ID" value="TNH38001.1"/>
    <property type="molecule type" value="Genomic_DNA"/>
</dbReference>
<protein>
    <submittedName>
        <fullName evidence="1">Uncharacterized protein</fullName>
    </submittedName>
</protein>
<evidence type="ECO:0000313" key="2">
    <source>
        <dbReference type="Proteomes" id="UP000304880"/>
    </source>
</evidence>